<keyword evidence="3" id="KW-1185">Reference proteome</keyword>
<feature type="transmembrane region" description="Helical" evidence="1">
    <location>
        <begin position="190"/>
        <end position="209"/>
    </location>
</feature>
<sequence>MKGLGSLLKTQLNVNFGISAIKYKYFKQKKELWQPIIFLIAMASLLPLYIGYIKLLGGVFSSLKSINQEGTILLLGVLGSQIILFIFGISHIFAKFYYADDLQILVPLPIKPSTILTARFITVMINEYLTVLPIILPILLVYGIQSGLGILYWLYSILIIIAVPVIPLALSSIVVMIFMRYTNIKGKRDLIRVIGGVLMVLVILLIQVITQKTATTLPQGQEMEYIASLLSEKNSLIRQMGVSFPPSIWASTALVEFNNINGLLSLLTFMGISGLIFYGMVYISEKVFYKGLIGGQEVSSKKKKLTDKQFSNQIGKVRHPILAILERDMKILVRTPIFLMNSIGAVIIIPFALAIPLFTTDPQMLSTIAQFYKESNTIIINLILSAFIMFIAANNGIGATTFSREGRQFWISRVVPIKVEDQLIGKILSSILVQILALVIILGVALFVVPLKLSTILIVTILGLLGGIPITELAILIDIARPLLDWDNPQKAMKQNMNVFFALLLGIAYLVINVLLVLFMFKIKINSLIIYLSLGIIYIVISIVLFKFLSSFTTKRFREIE</sequence>
<reference evidence="2 3" key="1">
    <citation type="submission" date="2021-06" db="EMBL/GenBank/DDBJ databases">
        <authorList>
            <person name="Sun Q."/>
            <person name="Li D."/>
        </authorList>
    </citation>
    <scope>NUCLEOTIDE SEQUENCE [LARGE SCALE GENOMIC DNA]</scope>
    <source>
        <strain evidence="2 3">MSJ-5</strain>
    </source>
</reference>
<gene>
    <name evidence="2" type="ORF">KQI88_09900</name>
</gene>
<feature type="transmembrane region" description="Helical" evidence="1">
    <location>
        <begin position="150"/>
        <end position="178"/>
    </location>
</feature>
<feature type="transmembrane region" description="Helical" evidence="1">
    <location>
        <begin position="498"/>
        <end position="521"/>
    </location>
</feature>
<protein>
    <recommendedName>
        <fullName evidence="4">ABC-2 type transport system permease protein</fullName>
    </recommendedName>
</protein>
<organism evidence="2 3">
    <name type="scientific">Alkaliphilus flagellatus</name>
    <dbReference type="NCBI Taxonomy" id="2841507"/>
    <lineage>
        <taxon>Bacteria</taxon>
        <taxon>Bacillati</taxon>
        <taxon>Bacillota</taxon>
        <taxon>Clostridia</taxon>
        <taxon>Peptostreptococcales</taxon>
        <taxon>Natronincolaceae</taxon>
        <taxon>Alkaliphilus</taxon>
    </lineage>
</organism>
<comment type="caution">
    <text evidence="2">The sequence shown here is derived from an EMBL/GenBank/DDBJ whole genome shotgun (WGS) entry which is preliminary data.</text>
</comment>
<feature type="transmembrane region" description="Helical" evidence="1">
    <location>
        <begin position="423"/>
        <end position="449"/>
    </location>
</feature>
<evidence type="ECO:0008006" key="4">
    <source>
        <dbReference type="Google" id="ProtNLM"/>
    </source>
</evidence>
<dbReference type="Proteomes" id="UP000779508">
    <property type="component" value="Unassembled WGS sequence"/>
</dbReference>
<feature type="transmembrane region" description="Helical" evidence="1">
    <location>
        <begin position="120"/>
        <end position="144"/>
    </location>
</feature>
<dbReference type="EMBL" id="JAHLQK010000003">
    <property type="protein sequence ID" value="MBU5676733.1"/>
    <property type="molecule type" value="Genomic_DNA"/>
</dbReference>
<accession>A0ABS6G2M4</accession>
<keyword evidence="1" id="KW-0812">Transmembrane</keyword>
<feature type="transmembrane region" description="Helical" evidence="1">
    <location>
        <begin position="72"/>
        <end position="99"/>
    </location>
</feature>
<dbReference type="InterPro" id="IPR031599">
    <property type="entry name" value="ABC_tran_2"/>
</dbReference>
<keyword evidence="1" id="KW-1133">Transmembrane helix</keyword>
<dbReference type="Pfam" id="PF16949">
    <property type="entry name" value="ABC_tran_2"/>
    <property type="match status" value="1"/>
</dbReference>
<evidence type="ECO:0000313" key="3">
    <source>
        <dbReference type="Proteomes" id="UP000779508"/>
    </source>
</evidence>
<feature type="transmembrane region" description="Helical" evidence="1">
    <location>
        <begin position="32"/>
        <end position="52"/>
    </location>
</feature>
<proteinExistence type="predicted"/>
<evidence type="ECO:0000256" key="1">
    <source>
        <dbReference type="SAM" id="Phobius"/>
    </source>
</evidence>
<name>A0ABS6G2M4_9FIRM</name>
<dbReference type="RefSeq" id="WP_216416849.1">
    <property type="nucleotide sequence ID" value="NZ_JAHLQK010000003.1"/>
</dbReference>
<evidence type="ECO:0000313" key="2">
    <source>
        <dbReference type="EMBL" id="MBU5676733.1"/>
    </source>
</evidence>
<feature type="transmembrane region" description="Helical" evidence="1">
    <location>
        <begin position="455"/>
        <end position="477"/>
    </location>
</feature>
<feature type="transmembrane region" description="Helical" evidence="1">
    <location>
        <begin position="263"/>
        <end position="283"/>
    </location>
</feature>
<keyword evidence="1" id="KW-0472">Membrane</keyword>
<feature type="transmembrane region" description="Helical" evidence="1">
    <location>
        <begin position="337"/>
        <end position="358"/>
    </location>
</feature>
<feature type="transmembrane region" description="Helical" evidence="1">
    <location>
        <begin position="527"/>
        <end position="549"/>
    </location>
</feature>
<feature type="transmembrane region" description="Helical" evidence="1">
    <location>
        <begin position="378"/>
        <end position="402"/>
    </location>
</feature>